<evidence type="ECO:0000313" key="1">
    <source>
        <dbReference type="EMBL" id="UYV76504.1"/>
    </source>
</evidence>
<dbReference type="InterPro" id="IPR011993">
    <property type="entry name" value="PH-like_dom_sf"/>
</dbReference>
<evidence type="ECO:0000313" key="2">
    <source>
        <dbReference type="Proteomes" id="UP001235939"/>
    </source>
</evidence>
<proteinExistence type="predicted"/>
<accession>A0ABY6L6V2</accession>
<dbReference type="EMBL" id="CP092876">
    <property type="protein sequence ID" value="UYV76504.1"/>
    <property type="molecule type" value="Genomic_DNA"/>
</dbReference>
<dbReference type="Proteomes" id="UP001235939">
    <property type="component" value="Chromosome 14"/>
</dbReference>
<keyword evidence="2" id="KW-1185">Reference proteome</keyword>
<name>A0ABY6L6V2_9ARAC</name>
<gene>
    <name evidence="1" type="ORF">LAZ67_14000780</name>
</gene>
<reference evidence="1 2" key="1">
    <citation type="submission" date="2022-01" db="EMBL/GenBank/DDBJ databases">
        <title>A chromosomal length assembly of Cordylochernes scorpioides.</title>
        <authorList>
            <person name="Zeh D."/>
            <person name="Zeh J."/>
        </authorList>
    </citation>
    <scope>NUCLEOTIDE SEQUENCE [LARGE SCALE GENOMIC DNA]</scope>
    <source>
        <strain evidence="1">IN4F17</strain>
        <tissue evidence="1">Whole Body</tissue>
    </source>
</reference>
<dbReference type="Gene3D" id="2.30.29.30">
    <property type="entry name" value="Pleckstrin-homology domain (PH domain)/Phosphotyrosine-binding domain (PTB)"/>
    <property type="match status" value="1"/>
</dbReference>
<protein>
    <submittedName>
        <fullName evidence="1">RANBP3</fullName>
    </submittedName>
</protein>
<sequence length="334" mass="38272">MAKNGDDSSYGSLEEYSEIEDQTHCSVSYARNIHKKTTIPFANKITTFLHSLIHSNEYKPYRPLIAPPTFVLGNEYTSSVSSIAKFTSWPSLLSTKTDKWENADGYSQTIIFHGHPRIPVDFNTTQRQNIDKVKISPLSNSKTYRFIPTEEASMYAFGKDLQERKMIEETSVNEVLSEAIQMIHQSRQQVKRKFDEVDSDEGSSTVLQIKCKLYAVNKDTIRYQEWDRGILKLTDKTCCVVTQDRTILSTKVWAGMEVEKHSLKAVRLTAIDTVFLVVATRKDAEHLYNALHSMVTILKSQKNTNKPLPRSKKLRPSRGLNFFLIWQQILPPES</sequence>
<dbReference type="SUPFAM" id="SSF50729">
    <property type="entry name" value="PH domain-like"/>
    <property type="match status" value="1"/>
</dbReference>
<organism evidence="1 2">
    <name type="scientific">Cordylochernes scorpioides</name>
    <dbReference type="NCBI Taxonomy" id="51811"/>
    <lineage>
        <taxon>Eukaryota</taxon>
        <taxon>Metazoa</taxon>
        <taxon>Ecdysozoa</taxon>
        <taxon>Arthropoda</taxon>
        <taxon>Chelicerata</taxon>
        <taxon>Arachnida</taxon>
        <taxon>Pseudoscorpiones</taxon>
        <taxon>Cheliferoidea</taxon>
        <taxon>Chernetidae</taxon>
        <taxon>Cordylochernes</taxon>
    </lineage>
</organism>